<dbReference type="Pfam" id="PF13681">
    <property type="entry name" value="PilX"/>
    <property type="match status" value="1"/>
</dbReference>
<accession>A0A382R4J2</accession>
<reference evidence="3" key="1">
    <citation type="submission" date="2018-05" db="EMBL/GenBank/DDBJ databases">
        <authorList>
            <person name="Lanie J.A."/>
            <person name="Ng W.-L."/>
            <person name="Kazmierczak K.M."/>
            <person name="Andrzejewski T.M."/>
            <person name="Davidsen T.M."/>
            <person name="Wayne K.J."/>
            <person name="Tettelin H."/>
            <person name="Glass J.I."/>
            <person name="Rusch D."/>
            <person name="Podicherti R."/>
            <person name="Tsui H.-C.T."/>
            <person name="Winkler M.E."/>
        </authorList>
    </citation>
    <scope>NUCLEOTIDE SEQUENCE</scope>
</reference>
<dbReference type="AlphaFoldDB" id="A0A382R4J2"/>
<feature type="region of interest" description="Disordered" evidence="1">
    <location>
        <begin position="98"/>
        <end position="125"/>
    </location>
</feature>
<name>A0A382R4J2_9ZZZZ</name>
<gene>
    <name evidence="3" type="ORF">METZ01_LOCUS345508</name>
</gene>
<evidence type="ECO:0000256" key="1">
    <source>
        <dbReference type="SAM" id="MobiDB-lite"/>
    </source>
</evidence>
<dbReference type="EMBL" id="UINC01119087">
    <property type="protein sequence ID" value="SVC92654.1"/>
    <property type="molecule type" value="Genomic_DNA"/>
</dbReference>
<feature type="non-terminal residue" evidence="3">
    <location>
        <position position="1"/>
    </location>
</feature>
<protein>
    <recommendedName>
        <fullName evidence="2">PilX/PilW C-terminal domain-containing protein</fullName>
    </recommendedName>
</protein>
<proteinExistence type="predicted"/>
<evidence type="ECO:0000259" key="2">
    <source>
        <dbReference type="Pfam" id="PF13681"/>
    </source>
</evidence>
<organism evidence="3">
    <name type="scientific">marine metagenome</name>
    <dbReference type="NCBI Taxonomy" id="408172"/>
    <lineage>
        <taxon>unclassified sequences</taxon>
        <taxon>metagenomes</taxon>
        <taxon>ecological metagenomes</taxon>
    </lineage>
</organism>
<feature type="domain" description="PilX/PilW C-terminal" evidence="2">
    <location>
        <begin position="31"/>
        <end position="122"/>
    </location>
</feature>
<sequence length="125" mass="13414">AQTAITVFDTTGNGIYSANDDEQDVFDPASWIDAHSKSYGSHGSNADLAGVGRQPRYMIKKIEVTTSSNKVKDCVAVDDPDACPDTEATSVIFRITARGTGGSDHKDGDTPSSQRLLRTHYGKSF</sequence>
<evidence type="ECO:0000313" key="3">
    <source>
        <dbReference type="EMBL" id="SVC92654.1"/>
    </source>
</evidence>
<dbReference type="InterPro" id="IPR025205">
    <property type="entry name" value="PilX/PilW_C"/>
</dbReference>